<reference evidence="2" key="1">
    <citation type="submission" date="2022-11" db="UniProtKB">
        <authorList>
            <consortium name="WormBaseParasite"/>
        </authorList>
    </citation>
    <scope>IDENTIFICATION</scope>
</reference>
<proteinExistence type="predicted"/>
<organism evidence="1 2">
    <name type="scientific">Panagrolaimus sp. PS1159</name>
    <dbReference type="NCBI Taxonomy" id="55785"/>
    <lineage>
        <taxon>Eukaryota</taxon>
        <taxon>Metazoa</taxon>
        <taxon>Ecdysozoa</taxon>
        <taxon>Nematoda</taxon>
        <taxon>Chromadorea</taxon>
        <taxon>Rhabditida</taxon>
        <taxon>Tylenchina</taxon>
        <taxon>Panagrolaimomorpha</taxon>
        <taxon>Panagrolaimoidea</taxon>
        <taxon>Panagrolaimidae</taxon>
        <taxon>Panagrolaimus</taxon>
    </lineage>
</organism>
<evidence type="ECO:0000313" key="2">
    <source>
        <dbReference type="WBParaSite" id="PS1159_v2.g8061.t1"/>
    </source>
</evidence>
<protein>
    <submittedName>
        <fullName evidence="2">Uncharacterized protein</fullName>
    </submittedName>
</protein>
<dbReference type="Proteomes" id="UP000887580">
    <property type="component" value="Unplaced"/>
</dbReference>
<sequence length="346" mass="39880">MYSLQELTQNERILLYIAEYFLIGLTLIVIVTTACLVISFLINPQFHVNMIMLISNLACLCIVYSICEITTAIKVLKCEDTDYCFHGDYLLSGSKTIIDGLKVSSGICNVIAMPLIICERIIATVYFRNYEKQQHLYFVAFIVFIQWGASFFTVFLLFNGYIPFLLVAVPGTFISFIFIALFFYVDHLNHKMYHESISEGCAYTLSQRYQLCENIRTSKLLRKCSVVSSICIPVGIFLFAAEVLFTSFKYKLLFKICFEFSAAIFGLLFIASALKTNELWCKNFYRILCCKYRKRCRTLPYIQGCNNSTSVYNAKIFRTSTGKRMIFDTNLESGLYFSQLQNSWNK</sequence>
<dbReference type="WBParaSite" id="PS1159_v2.g8061.t1">
    <property type="protein sequence ID" value="PS1159_v2.g8061.t1"/>
    <property type="gene ID" value="PS1159_v2.g8061"/>
</dbReference>
<name>A0AC35GSL0_9BILA</name>
<evidence type="ECO:0000313" key="1">
    <source>
        <dbReference type="Proteomes" id="UP000887580"/>
    </source>
</evidence>
<accession>A0AC35GSL0</accession>